<dbReference type="Gramene" id="KCW56251">
    <property type="protein sequence ID" value="KCW56251"/>
    <property type="gene ID" value="EUGRSUZ_I01997"/>
</dbReference>
<proteinExistence type="predicted"/>
<dbReference type="EMBL" id="KK198761">
    <property type="protein sequence ID" value="KCW56251.1"/>
    <property type="molecule type" value="Genomic_DNA"/>
</dbReference>
<evidence type="ECO:0000313" key="1">
    <source>
        <dbReference type="EMBL" id="KCW56251.1"/>
    </source>
</evidence>
<dbReference type="AlphaFoldDB" id="A0A059ARC1"/>
<gene>
    <name evidence="1" type="ORF">EUGRSUZ_I01997</name>
</gene>
<organism evidence="1">
    <name type="scientific">Eucalyptus grandis</name>
    <name type="common">Flooded gum</name>
    <dbReference type="NCBI Taxonomy" id="71139"/>
    <lineage>
        <taxon>Eukaryota</taxon>
        <taxon>Viridiplantae</taxon>
        <taxon>Streptophyta</taxon>
        <taxon>Embryophyta</taxon>
        <taxon>Tracheophyta</taxon>
        <taxon>Spermatophyta</taxon>
        <taxon>Magnoliopsida</taxon>
        <taxon>eudicotyledons</taxon>
        <taxon>Gunneridae</taxon>
        <taxon>Pentapetalae</taxon>
        <taxon>rosids</taxon>
        <taxon>malvids</taxon>
        <taxon>Myrtales</taxon>
        <taxon>Myrtaceae</taxon>
        <taxon>Myrtoideae</taxon>
        <taxon>Eucalypteae</taxon>
        <taxon>Eucalyptus</taxon>
    </lineage>
</organism>
<dbReference type="InParanoid" id="A0A059ARC1"/>
<protein>
    <submittedName>
        <fullName evidence="1">Uncharacterized protein</fullName>
    </submittedName>
</protein>
<sequence length="171" mass="19127">MQQIPAGIELLQRQDIRHKDIARIIKTPHPVAQASYKSLATVKLSQLKSICATPLLNRPLLILRKLQSTQTPSRTSQTLASFQACFWVRHYRSNHAIGSGKRSARVQRALELRKGREGGVADGSHEKGRRPLSCGVPMMMISSCSPSRKKNLPTPRDDVVRQPVLCGKSRW</sequence>
<accession>A0A059ARC1</accession>
<name>A0A059ARC1_EUCGR</name>
<reference evidence="1" key="1">
    <citation type="submission" date="2013-07" db="EMBL/GenBank/DDBJ databases">
        <title>The genome of Eucalyptus grandis.</title>
        <authorList>
            <person name="Schmutz J."/>
            <person name="Hayes R."/>
            <person name="Myburg A."/>
            <person name="Tuskan G."/>
            <person name="Grattapaglia D."/>
            <person name="Rokhsar D.S."/>
        </authorList>
    </citation>
    <scope>NUCLEOTIDE SEQUENCE</scope>
    <source>
        <tissue evidence="1">Leaf extractions</tissue>
    </source>
</reference>